<keyword evidence="4" id="KW-1185">Reference proteome</keyword>
<dbReference type="Proteomes" id="UP000308652">
    <property type="component" value="Unassembled WGS sequence"/>
</dbReference>
<dbReference type="STRING" id="68775.A0A5C3LSJ4"/>
<keyword evidence="1" id="KW-0812">Transmembrane</keyword>
<dbReference type="EMBL" id="ML213622">
    <property type="protein sequence ID" value="TFK35343.1"/>
    <property type="molecule type" value="Genomic_DNA"/>
</dbReference>
<name>A0A5C3LSJ4_9AGAR</name>
<feature type="transmembrane region" description="Helical" evidence="1">
    <location>
        <begin position="21"/>
        <end position="42"/>
    </location>
</feature>
<sequence length="133" mass="15302">MTANHVSAQDRATIPNGDIARALYAQEWSSLGAVVLIIWDMFLLFNDEYIHIWRTPSFTLKWIYVFTRYSALLFQCTSYYFLKYTLSRPPIPESICFVWTFVQAGVIQIMASVIEGVLMLRGLFFATSNALQV</sequence>
<keyword evidence="1" id="KW-1133">Transmembrane helix</keyword>
<proteinExistence type="predicted"/>
<feature type="transmembrane region" description="Helical" evidence="1">
    <location>
        <begin position="62"/>
        <end position="82"/>
    </location>
</feature>
<gene>
    <name evidence="3" type="ORF">BDQ12DRAFT_688334</name>
</gene>
<reference evidence="3 4" key="1">
    <citation type="journal article" date="2019" name="Nat. Ecol. Evol.">
        <title>Megaphylogeny resolves global patterns of mushroom evolution.</title>
        <authorList>
            <person name="Varga T."/>
            <person name="Krizsan K."/>
            <person name="Foldi C."/>
            <person name="Dima B."/>
            <person name="Sanchez-Garcia M."/>
            <person name="Sanchez-Ramirez S."/>
            <person name="Szollosi G.J."/>
            <person name="Szarkandi J.G."/>
            <person name="Papp V."/>
            <person name="Albert L."/>
            <person name="Andreopoulos W."/>
            <person name="Angelini C."/>
            <person name="Antonin V."/>
            <person name="Barry K.W."/>
            <person name="Bougher N.L."/>
            <person name="Buchanan P."/>
            <person name="Buyck B."/>
            <person name="Bense V."/>
            <person name="Catcheside P."/>
            <person name="Chovatia M."/>
            <person name="Cooper J."/>
            <person name="Damon W."/>
            <person name="Desjardin D."/>
            <person name="Finy P."/>
            <person name="Geml J."/>
            <person name="Haridas S."/>
            <person name="Hughes K."/>
            <person name="Justo A."/>
            <person name="Karasinski D."/>
            <person name="Kautmanova I."/>
            <person name="Kiss B."/>
            <person name="Kocsube S."/>
            <person name="Kotiranta H."/>
            <person name="LaButti K.M."/>
            <person name="Lechner B.E."/>
            <person name="Liimatainen K."/>
            <person name="Lipzen A."/>
            <person name="Lukacs Z."/>
            <person name="Mihaltcheva S."/>
            <person name="Morgado L.N."/>
            <person name="Niskanen T."/>
            <person name="Noordeloos M.E."/>
            <person name="Ohm R.A."/>
            <person name="Ortiz-Santana B."/>
            <person name="Ovrebo C."/>
            <person name="Racz N."/>
            <person name="Riley R."/>
            <person name="Savchenko A."/>
            <person name="Shiryaev A."/>
            <person name="Soop K."/>
            <person name="Spirin V."/>
            <person name="Szebenyi C."/>
            <person name="Tomsovsky M."/>
            <person name="Tulloss R.E."/>
            <person name="Uehling J."/>
            <person name="Grigoriev I.V."/>
            <person name="Vagvolgyi C."/>
            <person name="Papp T."/>
            <person name="Martin F.M."/>
            <person name="Miettinen O."/>
            <person name="Hibbett D.S."/>
            <person name="Nagy L.G."/>
        </authorList>
    </citation>
    <scope>NUCLEOTIDE SEQUENCE [LARGE SCALE GENOMIC DNA]</scope>
    <source>
        <strain evidence="3 4">CBS 166.37</strain>
    </source>
</reference>
<keyword evidence="1" id="KW-0472">Membrane</keyword>
<evidence type="ECO:0000259" key="2">
    <source>
        <dbReference type="Pfam" id="PF20151"/>
    </source>
</evidence>
<protein>
    <recommendedName>
        <fullName evidence="2">DUF6533 domain-containing protein</fullName>
    </recommendedName>
</protein>
<feature type="domain" description="DUF6533" evidence="2">
    <location>
        <begin position="29"/>
        <end position="73"/>
    </location>
</feature>
<organism evidence="3 4">
    <name type="scientific">Crucibulum laeve</name>
    <dbReference type="NCBI Taxonomy" id="68775"/>
    <lineage>
        <taxon>Eukaryota</taxon>
        <taxon>Fungi</taxon>
        <taxon>Dikarya</taxon>
        <taxon>Basidiomycota</taxon>
        <taxon>Agaricomycotina</taxon>
        <taxon>Agaricomycetes</taxon>
        <taxon>Agaricomycetidae</taxon>
        <taxon>Agaricales</taxon>
        <taxon>Agaricineae</taxon>
        <taxon>Nidulariaceae</taxon>
        <taxon>Crucibulum</taxon>
    </lineage>
</organism>
<feature type="transmembrane region" description="Helical" evidence="1">
    <location>
        <begin position="94"/>
        <end position="114"/>
    </location>
</feature>
<evidence type="ECO:0000313" key="3">
    <source>
        <dbReference type="EMBL" id="TFK35343.1"/>
    </source>
</evidence>
<dbReference type="AlphaFoldDB" id="A0A5C3LSJ4"/>
<dbReference type="Pfam" id="PF20151">
    <property type="entry name" value="DUF6533"/>
    <property type="match status" value="1"/>
</dbReference>
<dbReference type="InterPro" id="IPR045340">
    <property type="entry name" value="DUF6533"/>
</dbReference>
<evidence type="ECO:0000256" key="1">
    <source>
        <dbReference type="SAM" id="Phobius"/>
    </source>
</evidence>
<dbReference type="OrthoDB" id="2638860at2759"/>
<evidence type="ECO:0000313" key="4">
    <source>
        <dbReference type="Proteomes" id="UP000308652"/>
    </source>
</evidence>
<accession>A0A5C3LSJ4</accession>